<dbReference type="EMBL" id="JBBMFP010000034">
    <property type="protein sequence ID" value="MEQ2434115.1"/>
    <property type="molecule type" value="Genomic_DNA"/>
</dbReference>
<evidence type="ECO:0000313" key="3">
    <source>
        <dbReference type="Proteomes" id="UP001457898"/>
    </source>
</evidence>
<dbReference type="InterPro" id="IPR027417">
    <property type="entry name" value="P-loop_NTPase"/>
</dbReference>
<keyword evidence="3" id="KW-1185">Reference proteome</keyword>
<comment type="caution">
    <text evidence="2">The sequence shown here is derived from an EMBL/GenBank/DDBJ whole genome shotgun (WGS) entry which is preliminary data.</text>
</comment>
<proteinExistence type="predicted"/>
<protein>
    <submittedName>
        <fullName evidence="2">AAA family ATPase</fullName>
    </submittedName>
</protein>
<dbReference type="RefSeq" id="WP_148392461.1">
    <property type="nucleotide sequence ID" value="NZ_JBBMFP010000034.1"/>
</dbReference>
<dbReference type="PANTHER" id="PTHR34825">
    <property type="entry name" value="CONSERVED PROTEIN, WITH A WEAK D-GALACTARATE DEHYDRATASE/ALTRONATE HYDROLASE DOMAIN"/>
    <property type="match status" value="1"/>
</dbReference>
<accession>A0ABV1DVT9</accession>
<dbReference type="Proteomes" id="UP001457898">
    <property type="component" value="Unassembled WGS sequence"/>
</dbReference>
<dbReference type="Pfam" id="PF08011">
    <property type="entry name" value="PDDEXK_9"/>
    <property type="match status" value="1"/>
</dbReference>
<reference evidence="2 3" key="1">
    <citation type="submission" date="2024-03" db="EMBL/GenBank/DDBJ databases">
        <title>Human intestinal bacterial collection.</title>
        <authorList>
            <person name="Pauvert C."/>
            <person name="Hitch T.C.A."/>
            <person name="Clavel T."/>
        </authorList>
    </citation>
    <scope>NUCLEOTIDE SEQUENCE [LARGE SCALE GENOMIC DNA]</scope>
    <source>
        <strain evidence="2 3">CLA-SR-H028</strain>
    </source>
</reference>
<feature type="domain" description="AAA-ATPase-like" evidence="1">
    <location>
        <begin position="9"/>
        <end position="232"/>
    </location>
</feature>
<sequence>MGPVKDIALGIQDYRKIREYNYYYVDKTRMISEFLRRGAEVTLITRPRRFGKTLNMSMLAEFLDITKSSEGIFENTEIMQTCFAKEMNQYPVIFLSFKDAKGNRKLLVKQVKLALLAEYQRFSCIFTHLPHIEQVIYERTLQELLDYNTGSLSGIDNALYFLSKTACNYYERPVILLIDEYDTPFLEAHINGFYQEVHSELAVMLSSALKGNEYLHLSLLTGIQRVAKENIFSGLNNLLVCTVKDPEFADCFGFTTAETESLLHYYGLELDDEVKAMYNGYSFSGVDIYNPWSVLNYAQRRILEPYWVNTSENKMIRSAMEQCDKLFFRNYDKLIETGTLTASVQPENSFYEMPGTSSLWGLLLNSGMITIVKRLDPGYYQIRIPNKEVRSAFIGLTEYALQIQEGSFSNLFGALRQNDVESFIEQYRSIIETLPSYHDLKDENSYHMMMLGICIMLPGDYDINSNREWGEGRSDILLRSRKEVYPHVIMEFKYTKDESCDLKCLAAKALEQIDRRHYTFGLEGSVLCIGLAHRGKSVEAMWEMK</sequence>
<dbReference type="PANTHER" id="PTHR34825:SF1">
    <property type="entry name" value="AAA-ATPASE-LIKE DOMAIN-CONTAINING PROTEIN"/>
    <property type="match status" value="1"/>
</dbReference>
<gene>
    <name evidence="2" type="ORF">WMO65_24265</name>
</gene>
<evidence type="ECO:0000259" key="1">
    <source>
        <dbReference type="Pfam" id="PF09820"/>
    </source>
</evidence>
<organism evidence="2 3">
    <name type="scientific">Blautia caccae</name>
    <dbReference type="NCBI Taxonomy" id="3133175"/>
    <lineage>
        <taxon>Bacteria</taxon>
        <taxon>Bacillati</taxon>
        <taxon>Bacillota</taxon>
        <taxon>Clostridia</taxon>
        <taxon>Lachnospirales</taxon>
        <taxon>Lachnospiraceae</taxon>
        <taxon>Blautia</taxon>
    </lineage>
</organism>
<dbReference type="Pfam" id="PF09820">
    <property type="entry name" value="AAA-ATPase_like"/>
    <property type="match status" value="1"/>
</dbReference>
<evidence type="ECO:0000313" key="2">
    <source>
        <dbReference type="EMBL" id="MEQ2434115.1"/>
    </source>
</evidence>
<dbReference type="InterPro" id="IPR012547">
    <property type="entry name" value="PDDEXK_9"/>
</dbReference>
<name>A0ABV1DVT9_9FIRM</name>
<dbReference type="InterPro" id="IPR018631">
    <property type="entry name" value="AAA-ATPase-like_dom"/>
</dbReference>
<dbReference type="SUPFAM" id="SSF52540">
    <property type="entry name" value="P-loop containing nucleoside triphosphate hydrolases"/>
    <property type="match status" value="1"/>
</dbReference>